<comment type="caution">
    <text evidence="2">The sequence shown here is derived from an EMBL/GenBank/DDBJ whole genome shotgun (WGS) entry which is preliminary data.</text>
</comment>
<dbReference type="EMBL" id="SRLB01000013">
    <property type="protein sequence ID" value="TGD97680.1"/>
    <property type="molecule type" value="Genomic_DNA"/>
</dbReference>
<keyword evidence="2" id="KW-0378">Hydrolase</keyword>
<name>A0A4Z0NM88_9HYPH</name>
<dbReference type="OrthoDB" id="7958481at2"/>
<evidence type="ECO:0000313" key="2">
    <source>
        <dbReference type="EMBL" id="TGD97680.1"/>
    </source>
</evidence>
<dbReference type="AlphaFoldDB" id="A0A4Z0NM88"/>
<dbReference type="Proteomes" id="UP000297535">
    <property type="component" value="Unassembled WGS sequence"/>
</dbReference>
<dbReference type="InterPro" id="IPR050471">
    <property type="entry name" value="AB_hydrolase"/>
</dbReference>
<evidence type="ECO:0000259" key="1">
    <source>
        <dbReference type="Pfam" id="PF00561"/>
    </source>
</evidence>
<dbReference type="PANTHER" id="PTHR43433:SF5">
    <property type="entry name" value="AB HYDROLASE-1 DOMAIN-CONTAINING PROTEIN"/>
    <property type="match status" value="1"/>
</dbReference>
<protein>
    <submittedName>
        <fullName evidence="2">Alpha/beta fold hydrolase</fullName>
    </submittedName>
</protein>
<dbReference type="Pfam" id="PF00561">
    <property type="entry name" value="Abhydrolase_1"/>
    <property type="match status" value="1"/>
</dbReference>
<dbReference type="PANTHER" id="PTHR43433">
    <property type="entry name" value="HYDROLASE, ALPHA/BETA FOLD FAMILY PROTEIN"/>
    <property type="match status" value="1"/>
</dbReference>
<dbReference type="InterPro" id="IPR029058">
    <property type="entry name" value="AB_hydrolase_fold"/>
</dbReference>
<reference evidence="2 3" key="1">
    <citation type="submission" date="2019-04" db="EMBL/GenBank/DDBJ databases">
        <authorList>
            <person name="Feng G."/>
            <person name="Zhu H."/>
        </authorList>
    </citation>
    <scope>NUCLEOTIDE SEQUENCE [LARGE SCALE GENOMIC DNA]</scope>
    <source>
        <strain evidence="2 3">6HR-1</strain>
    </source>
</reference>
<dbReference type="Gene3D" id="3.40.50.1820">
    <property type="entry name" value="alpha/beta hydrolase"/>
    <property type="match status" value="1"/>
</dbReference>
<dbReference type="GO" id="GO:0016787">
    <property type="term" value="F:hydrolase activity"/>
    <property type="evidence" value="ECO:0007669"/>
    <property type="project" value="UniProtKB-KW"/>
</dbReference>
<organism evidence="2 3">
    <name type="scientific">Methylobacterium nonmethylotrophicum</name>
    <dbReference type="NCBI Taxonomy" id="1141884"/>
    <lineage>
        <taxon>Bacteria</taxon>
        <taxon>Pseudomonadati</taxon>
        <taxon>Pseudomonadota</taxon>
        <taxon>Alphaproteobacteria</taxon>
        <taxon>Hyphomicrobiales</taxon>
        <taxon>Methylobacteriaceae</taxon>
        <taxon>Methylobacterium</taxon>
    </lineage>
</organism>
<keyword evidence="3" id="KW-1185">Reference proteome</keyword>
<proteinExistence type="predicted"/>
<feature type="domain" description="AB hydrolase-1" evidence="1">
    <location>
        <begin position="39"/>
        <end position="258"/>
    </location>
</feature>
<accession>A0A4Z0NM88</accession>
<evidence type="ECO:0000313" key="3">
    <source>
        <dbReference type="Proteomes" id="UP000297535"/>
    </source>
</evidence>
<gene>
    <name evidence="2" type="ORF">EU555_18760</name>
</gene>
<dbReference type="SUPFAM" id="SSF53474">
    <property type="entry name" value="alpha/beta-Hydrolases"/>
    <property type="match status" value="1"/>
</dbReference>
<sequence length="273" mass="28997">MTMPAPLQTIPTPFGDLAFRAERPETGMPLLLLQRFRSTLDDWDPDFLARLAEGRRVIRFDNAGIGASGGTVPATVEGIAEVARAFMDAAGLARADILGWSLGGFVAQDLAHAAPERVRRLIIAGSGPGGVAEGPQSHPRVPEVMAHSQNTEEDFLFLFFTGTETGRAAGRAHLRRLAAFPERVPAVTGPAFLTQLRAIGGAAGLRERLGGLAMPVLVANGVADVMIPAYRSYAIAQEAPDATLVLYPDAGHGFLFQHIADFTAEVGRVLADH</sequence>
<dbReference type="InterPro" id="IPR000073">
    <property type="entry name" value="AB_hydrolase_1"/>
</dbReference>
<dbReference type="PRINTS" id="PR00111">
    <property type="entry name" value="ABHYDROLASE"/>
</dbReference>